<proteinExistence type="inferred from homology"/>
<evidence type="ECO:0000256" key="1">
    <source>
        <dbReference type="ARBA" id="ARBA00004496"/>
    </source>
</evidence>
<protein>
    <recommendedName>
        <fullName evidence="13">Phenylalanine--tRNA ligase alpha subunit</fullName>
        <ecNumber evidence="13">6.1.1.20</ecNumber>
    </recommendedName>
    <alternativeName>
        <fullName evidence="13">Phenylalanyl-tRNA synthetase alpha subunit</fullName>
        <shortName evidence="13">PheRS</shortName>
    </alternativeName>
</protein>
<dbReference type="AlphaFoldDB" id="A0A7V4G6V1"/>
<dbReference type="EC" id="6.1.1.20" evidence="13"/>
<dbReference type="NCBIfam" id="TIGR00468">
    <property type="entry name" value="pheS"/>
    <property type="match status" value="1"/>
</dbReference>
<dbReference type="GO" id="GO:0005737">
    <property type="term" value="C:cytoplasm"/>
    <property type="evidence" value="ECO:0007669"/>
    <property type="project" value="UniProtKB-SubCell"/>
</dbReference>
<accession>A0A7V4G6V1</accession>
<dbReference type="InterPro" id="IPR022911">
    <property type="entry name" value="Phe_tRNA_ligase_alpha1_bac"/>
</dbReference>
<feature type="domain" description="Aminoacyl-transfer RNA synthetases class-II family profile" evidence="14">
    <location>
        <begin position="112"/>
        <end position="338"/>
    </location>
</feature>
<dbReference type="Pfam" id="PF02912">
    <property type="entry name" value="Phe_tRNA-synt_N"/>
    <property type="match status" value="1"/>
</dbReference>
<evidence type="ECO:0000313" key="15">
    <source>
        <dbReference type="EMBL" id="HGS04533.1"/>
    </source>
</evidence>
<evidence type="ECO:0000256" key="4">
    <source>
        <dbReference type="ARBA" id="ARBA00022490"/>
    </source>
</evidence>
<dbReference type="PANTHER" id="PTHR11538">
    <property type="entry name" value="PHENYLALANYL-TRNA SYNTHETASE"/>
    <property type="match status" value="1"/>
</dbReference>
<evidence type="ECO:0000256" key="5">
    <source>
        <dbReference type="ARBA" id="ARBA00022598"/>
    </source>
</evidence>
<feature type="binding site" evidence="13">
    <location>
        <position position="254"/>
    </location>
    <ligand>
        <name>Mg(2+)</name>
        <dbReference type="ChEBI" id="CHEBI:18420"/>
        <note>shared with beta subunit</note>
    </ligand>
</feature>
<keyword evidence="9 13" id="KW-0460">Magnesium</keyword>
<dbReference type="Pfam" id="PF01409">
    <property type="entry name" value="tRNA-synt_2d"/>
    <property type="match status" value="1"/>
</dbReference>
<sequence length="339" mass="38255">MSLSEAQIDQLLEQAREEIHRAPEVEALEQLRVKYLGRKGLLTQILRGLKDLDPEARRRVGALANRAKEHLEAALAQALAGLKDAQARAAAAGIDVTLPGRRGALGRLHPLTRIMEEVCDIFLHLGFEAVEGPEVELDYYNFEALNIPPDHPARDMQDTFYFNDRVLLRTHTSPMQVRVMEQRRPPVRIIAPGKVYRRDSDMTHSPMFHQVEGLLVDRGVTFAHLKGVLTEFVHQMFGPEVGVRFRPSFFPFTEPSAEIDIACVICRGEGCRVCKTTGWLEILGSGMVHPAVLEAVGYDSEEFTGFAFGLGVERIAMLKYGIDDIRLFYDNDLRFLRQF</sequence>
<evidence type="ECO:0000256" key="6">
    <source>
        <dbReference type="ARBA" id="ARBA00022723"/>
    </source>
</evidence>
<evidence type="ECO:0000259" key="14">
    <source>
        <dbReference type="PROSITE" id="PS50862"/>
    </source>
</evidence>
<dbReference type="InterPro" id="IPR045864">
    <property type="entry name" value="aa-tRNA-synth_II/BPL/LPL"/>
</dbReference>
<keyword evidence="11 13" id="KW-0030">Aminoacyl-tRNA synthetase</keyword>
<dbReference type="InterPro" id="IPR004529">
    <property type="entry name" value="Phe-tRNA-synth_IIc_asu"/>
</dbReference>
<evidence type="ECO:0000256" key="2">
    <source>
        <dbReference type="ARBA" id="ARBA00010207"/>
    </source>
</evidence>
<keyword evidence="7 13" id="KW-0547">Nucleotide-binding</keyword>
<dbReference type="GO" id="GO:0000049">
    <property type="term" value="F:tRNA binding"/>
    <property type="evidence" value="ECO:0007669"/>
    <property type="project" value="InterPro"/>
</dbReference>
<comment type="caution">
    <text evidence="15">The sequence shown here is derived from an EMBL/GenBank/DDBJ whole genome shotgun (WGS) entry which is preliminary data.</text>
</comment>
<dbReference type="InterPro" id="IPR002319">
    <property type="entry name" value="Phenylalanyl-tRNA_Synthase"/>
</dbReference>
<dbReference type="GO" id="GO:0006432">
    <property type="term" value="P:phenylalanyl-tRNA aminoacylation"/>
    <property type="evidence" value="ECO:0007669"/>
    <property type="project" value="UniProtKB-UniRule"/>
</dbReference>
<reference evidence="15" key="1">
    <citation type="journal article" date="2020" name="mSystems">
        <title>Genome- and Community-Level Interaction Insights into Carbon Utilization and Element Cycling Functions of Hydrothermarchaeota in Hydrothermal Sediment.</title>
        <authorList>
            <person name="Zhou Z."/>
            <person name="Liu Y."/>
            <person name="Xu W."/>
            <person name="Pan J."/>
            <person name="Luo Z.H."/>
            <person name="Li M."/>
        </authorList>
    </citation>
    <scope>NUCLEOTIDE SEQUENCE [LARGE SCALE GENOMIC DNA]</scope>
    <source>
        <strain evidence="15">SpSt-548</strain>
    </source>
</reference>
<evidence type="ECO:0000256" key="12">
    <source>
        <dbReference type="ARBA" id="ARBA00049255"/>
    </source>
</evidence>
<keyword evidence="5 13" id="KW-0436">Ligase</keyword>
<dbReference type="SUPFAM" id="SSF55681">
    <property type="entry name" value="Class II aaRS and biotin synthetases"/>
    <property type="match status" value="1"/>
</dbReference>
<comment type="cofactor">
    <cofactor evidence="13">
        <name>Mg(2+)</name>
        <dbReference type="ChEBI" id="CHEBI:18420"/>
    </cofactor>
    <text evidence="13">Binds 2 magnesium ions per tetramer.</text>
</comment>
<dbReference type="InterPro" id="IPR006195">
    <property type="entry name" value="aa-tRNA-synth_II"/>
</dbReference>
<dbReference type="EMBL" id="DSXI01000123">
    <property type="protein sequence ID" value="HGS04533.1"/>
    <property type="molecule type" value="Genomic_DNA"/>
</dbReference>
<organism evidence="15">
    <name type="scientific">Desulfobacca acetoxidans</name>
    <dbReference type="NCBI Taxonomy" id="60893"/>
    <lineage>
        <taxon>Bacteria</taxon>
        <taxon>Pseudomonadati</taxon>
        <taxon>Thermodesulfobacteriota</taxon>
        <taxon>Desulfobaccia</taxon>
        <taxon>Desulfobaccales</taxon>
        <taxon>Desulfobaccaceae</taxon>
        <taxon>Desulfobacca</taxon>
    </lineage>
</organism>
<comment type="similarity">
    <text evidence="2 13">Belongs to the class-II aminoacyl-tRNA synthetase family. Phe-tRNA synthetase alpha subunit type 1 subfamily.</text>
</comment>
<dbReference type="CDD" id="cd00496">
    <property type="entry name" value="PheRS_alpha_core"/>
    <property type="match status" value="1"/>
</dbReference>
<keyword evidence="4 13" id="KW-0963">Cytoplasm</keyword>
<comment type="subcellular location">
    <subcellularLocation>
        <location evidence="1 13">Cytoplasm</location>
    </subcellularLocation>
</comment>
<dbReference type="PANTHER" id="PTHR11538:SF41">
    <property type="entry name" value="PHENYLALANINE--TRNA LIGASE, MITOCHONDRIAL"/>
    <property type="match status" value="1"/>
</dbReference>
<dbReference type="PROSITE" id="PS50862">
    <property type="entry name" value="AA_TRNA_LIGASE_II"/>
    <property type="match status" value="1"/>
</dbReference>
<evidence type="ECO:0000256" key="7">
    <source>
        <dbReference type="ARBA" id="ARBA00022741"/>
    </source>
</evidence>
<evidence type="ECO:0000256" key="10">
    <source>
        <dbReference type="ARBA" id="ARBA00022917"/>
    </source>
</evidence>
<keyword evidence="8 13" id="KW-0067">ATP-binding</keyword>
<dbReference type="FunFam" id="3.30.930.10:FF:000003">
    <property type="entry name" value="Phenylalanine--tRNA ligase alpha subunit"/>
    <property type="match status" value="1"/>
</dbReference>
<dbReference type="GO" id="GO:0005524">
    <property type="term" value="F:ATP binding"/>
    <property type="evidence" value="ECO:0007669"/>
    <property type="project" value="UniProtKB-UniRule"/>
</dbReference>
<evidence type="ECO:0000256" key="9">
    <source>
        <dbReference type="ARBA" id="ARBA00022842"/>
    </source>
</evidence>
<evidence type="ECO:0000256" key="11">
    <source>
        <dbReference type="ARBA" id="ARBA00023146"/>
    </source>
</evidence>
<evidence type="ECO:0000256" key="13">
    <source>
        <dbReference type="HAMAP-Rule" id="MF_00281"/>
    </source>
</evidence>
<dbReference type="InterPro" id="IPR010978">
    <property type="entry name" value="tRNA-bd_arm"/>
</dbReference>
<comment type="catalytic activity">
    <reaction evidence="12 13">
        <text>tRNA(Phe) + L-phenylalanine + ATP = L-phenylalanyl-tRNA(Phe) + AMP + diphosphate + H(+)</text>
        <dbReference type="Rhea" id="RHEA:19413"/>
        <dbReference type="Rhea" id="RHEA-COMP:9668"/>
        <dbReference type="Rhea" id="RHEA-COMP:9699"/>
        <dbReference type="ChEBI" id="CHEBI:15378"/>
        <dbReference type="ChEBI" id="CHEBI:30616"/>
        <dbReference type="ChEBI" id="CHEBI:33019"/>
        <dbReference type="ChEBI" id="CHEBI:58095"/>
        <dbReference type="ChEBI" id="CHEBI:78442"/>
        <dbReference type="ChEBI" id="CHEBI:78531"/>
        <dbReference type="ChEBI" id="CHEBI:456215"/>
        <dbReference type="EC" id="6.1.1.20"/>
    </reaction>
</comment>
<keyword evidence="6 13" id="KW-0479">Metal-binding</keyword>
<dbReference type="Gene3D" id="3.30.930.10">
    <property type="entry name" value="Bira Bifunctional Protein, Domain 2"/>
    <property type="match status" value="1"/>
</dbReference>
<comment type="subunit">
    <text evidence="3 13">Tetramer of two alpha and two beta subunits.</text>
</comment>
<dbReference type="GO" id="GO:0004826">
    <property type="term" value="F:phenylalanine-tRNA ligase activity"/>
    <property type="evidence" value="ECO:0007669"/>
    <property type="project" value="UniProtKB-UniRule"/>
</dbReference>
<dbReference type="InterPro" id="IPR004188">
    <property type="entry name" value="Phe-tRNA_ligase_II_N"/>
</dbReference>
<dbReference type="SUPFAM" id="SSF46589">
    <property type="entry name" value="tRNA-binding arm"/>
    <property type="match status" value="1"/>
</dbReference>
<evidence type="ECO:0000256" key="3">
    <source>
        <dbReference type="ARBA" id="ARBA00011209"/>
    </source>
</evidence>
<name>A0A7V4G6V1_9BACT</name>
<keyword evidence="10 13" id="KW-0648">Protein biosynthesis</keyword>
<dbReference type="HAMAP" id="MF_00281">
    <property type="entry name" value="Phe_tRNA_synth_alpha1"/>
    <property type="match status" value="1"/>
</dbReference>
<gene>
    <name evidence="13" type="primary">pheS</name>
    <name evidence="15" type="ORF">ENT08_02150</name>
</gene>
<evidence type="ECO:0000256" key="8">
    <source>
        <dbReference type="ARBA" id="ARBA00022840"/>
    </source>
</evidence>
<dbReference type="GO" id="GO:0000287">
    <property type="term" value="F:magnesium ion binding"/>
    <property type="evidence" value="ECO:0007669"/>
    <property type="project" value="UniProtKB-UniRule"/>
</dbReference>